<keyword evidence="2" id="KW-0378">Hydrolase</keyword>
<dbReference type="SMART" id="SM00487">
    <property type="entry name" value="DEXDc"/>
    <property type="match status" value="1"/>
</dbReference>
<dbReference type="Pfam" id="PF00270">
    <property type="entry name" value="DEAD"/>
    <property type="match status" value="1"/>
</dbReference>
<keyword evidence="2" id="KW-0547">Nucleotide-binding</keyword>
<feature type="domain" description="Helicase ATP-binding" evidence="1">
    <location>
        <begin position="30"/>
        <end position="189"/>
    </location>
</feature>
<evidence type="ECO:0000259" key="1">
    <source>
        <dbReference type="PROSITE" id="PS51192"/>
    </source>
</evidence>
<organism evidence="2 3">
    <name type="scientific">Duganella qianjiadongensis</name>
    <dbReference type="NCBI Taxonomy" id="2692176"/>
    <lineage>
        <taxon>Bacteria</taxon>
        <taxon>Pseudomonadati</taxon>
        <taxon>Pseudomonadota</taxon>
        <taxon>Betaproteobacteria</taxon>
        <taxon>Burkholderiales</taxon>
        <taxon>Oxalobacteraceae</taxon>
        <taxon>Telluria group</taxon>
        <taxon>Duganella</taxon>
    </lineage>
</organism>
<keyword evidence="2" id="KW-0347">Helicase</keyword>
<dbReference type="SUPFAM" id="SSF52540">
    <property type="entry name" value="P-loop containing nucleoside triphosphate hydrolases"/>
    <property type="match status" value="1"/>
</dbReference>
<dbReference type="InterPro" id="IPR011545">
    <property type="entry name" value="DEAD/DEAH_box_helicase_dom"/>
</dbReference>
<dbReference type="EMBL" id="WWCM01000007">
    <property type="protein sequence ID" value="MYM40164.1"/>
    <property type="molecule type" value="Genomic_DNA"/>
</dbReference>
<protein>
    <submittedName>
        <fullName evidence="2">ATP-dependent helicase</fullName>
    </submittedName>
</protein>
<dbReference type="Gene3D" id="3.40.50.300">
    <property type="entry name" value="P-loop containing nucleotide triphosphate hydrolases"/>
    <property type="match status" value="2"/>
</dbReference>
<dbReference type="PROSITE" id="PS51192">
    <property type="entry name" value="HELICASE_ATP_BIND_1"/>
    <property type="match status" value="1"/>
</dbReference>
<dbReference type="Proteomes" id="UP000478090">
    <property type="component" value="Unassembled WGS sequence"/>
</dbReference>
<accession>A0ABW9VNZ7</accession>
<keyword evidence="2" id="KW-0067">ATP-binding</keyword>
<dbReference type="InterPro" id="IPR014001">
    <property type="entry name" value="Helicase_ATP-bd"/>
</dbReference>
<proteinExistence type="predicted"/>
<dbReference type="RefSeq" id="WP_161039513.1">
    <property type="nucleotide sequence ID" value="NZ_WWCM01000007.1"/>
</dbReference>
<gene>
    <name evidence="2" type="ORF">GTP27_12600</name>
</gene>
<dbReference type="GO" id="GO:0004386">
    <property type="term" value="F:helicase activity"/>
    <property type="evidence" value="ECO:0007669"/>
    <property type="project" value="UniProtKB-KW"/>
</dbReference>
<comment type="caution">
    <text evidence="2">The sequence shown here is derived from an EMBL/GenBank/DDBJ whole genome shotgun (WGS) entry which is preliminary data.</text>
</comment>
<keyword evidence="3" id="KW-1185">Reference proteome</keyword>
<name>A0ABW9VNZ7_9BURK</name>
<dbReference type="InterPro" id="IPR027417">
    <property type="entry name" value="P-loop_NTPase"/>
</dbReference>
<sequence>MPNIVDVTYAQTGQSTSTNKYGMREMQERAFEARNAQYLLLKAPPASGKSRALMFIALDKLINQGLSKAIIAVPERSIGGSFDSVELSKFGFFSDWTVEPKNNLCTPGGDQGKVKAFVDFLKGTDKILICTHATLRFAFEAVEESDFDNVLLAIDEFHHVSADGENRLGELLRTVMAKSDVHIVAMTGSYFRGDSVPVLLPEDEAQFTKVTYNYYEQLNGYTFLKSLGIGYHFYQGKYTSAIEEILNTDQKTILHIPNVQSGESTKDKYDEVDRILDIIGTVTHRDPETCVIHVKRHGDGKDLKVADLVHDEPKARERIVEYLRHIQKPEDMDLIIALGMAKEGFDWKFCEHALTVGYRGSLTEIIQIIGRCTRDSDNKSHAQFTNLIAQPDATDDLVKLSVNNMLKAITCSLLMEQVLAPNFKFKTKVNDDDKSTDTEIKVRGLKEPSSKRVKDIIESDLNDLKAAILSDDKLIKALPGNVDPEVINKVMIPKIIKIKYPELSDAEVEEVRQHVVVDSVIKNGEIKQEGDKRFVRMADKFINIDDLHIDLIDRVNPFQKAFEILSKSLTTKIFKVIQDTIEATRVQMSDEEAILLWPKIKDFVKAHGREPNIASLDPLERRMADAVVYLKAQRRQQGV</sequence>
<evidence type="ECO:0000313" key="3">
    <source>
        <dbReference type="Proteomes" id="UP000478090"/>
    </source>
</evidence>
<evidence type="ECO:0000313" key="2">
    <source>
        <dbReference type="EMBL" id="MYM40164.1"/>
    </source>
</evidence>
<reference evidence="2 3" key="1">
    <citation type="submission" date="2019-12" db="EMBL/GenBank/DDBJ databases">
        <title>Novel species isolated from a subtropical stream in China.</title>
        <authorList>
            <person name="Lu H."/>
        </authorList>
    </citation>
    <scope>NUCLEOTIDE SEQUENCE [LARGE SCALE GENOMIC DNA]</scope>
    <source>
        <strain evidence="2 3">CY13W</strain>
    </source>
</reference>